<proteinExistence type="predicted"/>
<feature type="region of interest" description="Disordered" evidence="1">
    <location>
        <begin position="27"/>
        <end position="96"/>
    </location>
</feature>
<dbReference type="RefSeq" id="XP_003026254.1">
    <property type="nucleotide sequence ID" value="XM_003026208.1"/>
</dbReference>
<evidence type="ECO:0000256" key="1">
    <source>
        <dbReference type="SAM" id="MobiDB-lite"/>
    </source>
</evidence>
<name>D8QLI8_SCHCM</name>
<protein>
    <submittedName>
        <fullName evidence="2">Uncharacterized protein</fullName>
    </submittedName>
</protein>
<dbReference type="GeneID" id="9596538"/>
<dbReference type="AlphaFoldDB" id="D8QLI8"/>
<organism evidence="3">
    <name type="scientific">Schizophyllum commune (strain H4-8 / FGSC 9210)</name>
    <name type="common">Split gill fungus</name>
    <dbReference type="NCBI Taxonomy" id="578458"/>
    <lineage>
        <taxon>Eukaryota</taxon>
        <taxon>Fungi</taxon>
        <taxon>Dikarya</taxon>
        <taxon>Basidiomycota</taxon>
        <taxon>Agaricomycotina</taxon>
        <taxon>Agaricomycetes</taxon>
        <taxon>Agaricomycetidae</taxon>
        <taxon>Agaricales</taxon>
        <taxon>Schizophyllaceae</taxon>
        <taxon>Schizophyllum</taxon>
    </lineage>
</organism>
<dbReference type="Proteomes" id="UP000007431">
    <property type="component" value="Unassembled WGS sequence"/>
</dbReference>
<dbReference type="OrthoDB" id="10338168at2759"/>
<dbReference type="HOGENOM" id="CLU_937371_0_0_1"/>
<keyword evidence="3" id="KW-1185">Reference proteome</keyword>
<evidence type="ECO:0000313" key="3">
    <source>
        <dbReference type="Proteomes" id="UP000007431"/>
    </source>
</evidence>
<feature type="non-terminal residue" evidence="2">
    <location>
        <position position="285"/>
    </location>
</feature>
<dbReference type="EMBL" id="GL377318">
    <property type="protein sequence ID" value="EFI91351.1"/>
    <property type="molecule type" value="Genomic_DNA"/>
</dbReference>
<dbReference type="VEuPathDB" id="FungiDB:SCHCODRAFT_02694296"/>
<reference evidence="2 3" key="1">
    <citation type="journal article" date="2010" name="Nat. Biotechnol.">
        <title>Genome sequence of the model mushroom Schizophyllum commune.</title>
        <authorList>
            <person name="Ohm R.A."/>
            <person name="de Jong J.F."/>
            <person name="Lugones L.G."/>
            <person name="Aerts A."/>
            <person name="Kothe E."/>
            <person name="Stajich J.E."/>
            <person name="de Vries R.P."/>
            <person name="Record E."/>
            <person name="Levasseur A."/>
            <person name="Baker S.E."/>
            <person name="Bartholomew K.A."/>
            <person name="Coutinho P.M."/>
            <person name="Erdmann S."/>
            <person name="Fowler T.J."/>
            <person name="Gathman A.C."/>
            <person name="Lombard V."/>
            <person name="Henrissat B."/>
            <person name="Knabe N."/>
            <person name="Kuees U."/>
            <person name="Lilly W.W."/>
            <person name="Lindquist E."/>
            <person name="Lucas S."/>
            <person name="Magnuson J.K."/>
            <person name="Piumi F."/>
            <person name="Raudaskoski M."/>
            <person name="Salamov A."/>
            <person name="Schmutz J."/>
            <person name="Schwarze F.W.M.R."/>
            <person name="vanKuyk P.A."/>
            <person name="Horton J.S."/>
            <person name="Grigoriev I.V."/>
            <person name="Woesten H.A.B."/>
        </authorList>
    </citation>
    <scope>NUCLEOTIDE SEQUENCE [LARGE SCALE GENOMIC DNA]</scope>
    <source>
        <strain evidence="3">H4-8 / FGSC 9210</strain>
    </source>
</reference>
<dbReference type="KEGG" id="scm:SCHCO_02694296"/>
<sequence length="285" mass="32225">MPRRAIHHCENDDTIPPLRRSVRILQQQQQPHLTTVRRERTKGTTSSLENTTKKRKRETKEEDCNVKPAVLKRSSRAKVPIQPSTESNKPAKRGVRFGDNEPLEALPDDCVAEEDAARAAAAAVTPEFLAGRPENAQYASLGICTMPCPPDAVAKIAPSRTRDSKGRVLLQYPIRYILAYRIEIGDLYDHLKSVKRDFYDFQGTLLALQIKLDELLNMRHGEGLSEMMYNGKRIWTMIMSQSDRPETLPYPTARIQKFQEIVGCTSPPLVHAYRPTAHRLKAGAK</sequence>
<accession>D8QLI8</accession>
<dbReference type="InParanoid" id="D8QLI8"/>
<evidence type="ECO:0000313" key="2">
    <source>
        <dbReference type="EMBL" id="EFI91351.1"/>
    </source>
</evidence>
<gene>
    <name evidence="2" type="ORF">SCHCODRAFT_114708</name>
</gene>